<organism evidence="1 2">
    <name type="scientific">Strongylus vulgaris</name>
    <name type="common">Blood worm</name>
    <dbReference type="NCBI Taxonomy" id="40348"/>
    <lineage>
        <taxon>Eukaryota</taxon>
        <taxon>Metazoa</taxon>
        <taxon>Ecdysozoa</taxon>
        <taxon>Nematoda</taxon>
        <taxon>Chromadorea</taxon>
        <taxon>Rhabditida</taxon>
        <taxon>Rhabditina</taxon>
        <taxon>Rhabditomorpha</taxon>
        <taxon>Strongyloidea</taxon>
        <taxon>Strongylidae</taxon>
        <taxon>Strongylus</taxon>
    </lineage>
</organism>
<dbReference type="Proteomes" id="UP000270094">
    <property type="component" value="Unassembled WGS sequence"/>
</dbReference>
<dbReference type="AlphaFoldDB" id="A0A3P7JFW6"/>
<evidence type="ECO:0000313" key="1">
    <source>
        <dbReference type="EMBL" id="VDM84571.1"/>
    </source>
</evidence>
<sequence length="91" mass="10481">MSSRLASADGMTLFSMVSIQYPRRASESKLHEELVKHAQRAYQSVFGSYEDPHYRPYFRDGLSQRFSSGRVLLDVRKYLAEVTSQKKSSKT</sequence>
<dbReference type="EMBL" id="UYYB01131151">
    <property type="protein sequence ID" value="VDM84571.1"/>
    <property type="molecule type" value="Genomic_DNA"/>
</dbReference>
<gene>
    <name evidence="1" type="ORF">SVUK_LOCUS19569</name>
</gene>
<evidence type="ECO:0000313" key="2">
    <source>
        <dbReference type="Proteomes" id="UP000270094"/>
    </source>
</evidence>
<name>A0A3P7JFW6_STRVU</name>
<accession>A0A3P7JFW6</accession>
<reference evidence="1 2" key="1">
    <citation type="submission" date="2018-11" db="EMBL/GenBank/DDBJ databases">
        <authorList>
            <consortium name="Pathogen Informatics"/>
        </authorList>
    </citation>
    <scope>NUCLEOTIDE SEQUENCE [LARGE SCALE GENOMIC DNA]</scope>
</reference>
<proteinExistence type="predicted"/>
<keyword evidence="2" id="KW-1185">Reference proteome</keyword>
<protein>
    <submittedName>
        <fullName evidence="1">Uncharacterized protein</fullName>
    </submittedName>
</protein>